<protein>
    <submittedName>
        <fullName evidence="1">Uncharacterized protein</fullName>
    </submittedName>
</protein>
<dbReference type="Proteomes" id="UP000670527">
    <property type="component" value="Unassembled WGS sequence"/>
</dbReference>
<proteinExistence type="predicted"/>
<reference evidence="1 2" key="1">
    <citation type="submission" date="2021-03" db="EMBL/GenBank/DDBJ databases">
        <authorList>
            <person name="Kim M.K."/>
        </authorList>
    </citation>
    <scope>NUCLEOTIDE SEQUENCE [LARGE SCALE GENOMIC DNA]</scope>
    <source>
        <strain evidence="1 2">BT507</strain>
    </source>
</reference>
<dbReference type="RefSeq" id="WP_208308516.1">
    <property type="nucleotide sequence ID" value="NZ_JAGETX010000010.1"/>
</dbReference>
<name>A0ABS3TF05_9BACT</name>
<organism evidence="1 2">
    <name type="scientific">Hymenobacter defluvii</name>
    <dbReference type="NCBI Taxonomy" id="2054411"/>
    <lineage>
        <taxon>Bacteria</taxon>
        <taxon>Pseudomonadati</taxon>
        <taxon>Bacteroidota</taxon>
        <taxon>Cytophagia</taxon>
        <taxon>Cytophagales</taxon>
        <taxon>Hymenobacteraceae</taxon>
        <taxon>Hymenobacter</taxon>
    </lineage>
</organism>
<evidence type="ECO:0000313" key="1">
    <source>
        <dbReference type="EMBL" id="MBO3272242.1"/>
    </source>
</evidence>
<accession>A0ABS3TF05</accession>
<comment type="caution">
    <text evidence="1">The sequence shown here is derived from an EMBL/GenBank/DDBJ whole genome shotgun (WGS) entry which is preliminary data.</text>
</comment>
<gene>
    <name evidence="1" type="ORF">J4D97_16415</name>
</gene>
<keyword evidence="2" id="KW-1185">Reference proteome</keyword>
<sequence length="72" mass="8371">MNDRTPIIGAGDLSPRALGTTLGITDSILPKFHRTRRAIRRYHVRSWMIRHNRYFSGRVIVRVPYDLQLPIA</sequence>
<evidence type="ECO:0000313" key="2">
    <source>
        <dbReference type="Proteomes" id="UP000670527"/>
    </source>
</evidence>
<dbReference type="EMBL" id="JAGETX010000010">
    <property type="protein sequence ID" value="MBO3272242.1"/>
    <property type="molecule type" value="Genomic_DNA"/>
</dbReference>